<proteinExistence type="predicted"/>
<dbReference type="OrthoDB" id="2679120at2"/>
<evidence type="ECO:0000313" key="1">
    <source>
        <dbReference type="EMBL" id="KOR88497.1"/>
    </source>
</evidence>
<evidence type="ECO:0000313" key="2">
    <source>
        <dbReference type="Proteomes" id="UP000036932"/>
    </source>
</evidence>
<gene>
    <name evidence="1" type="ORF">AM231_04595</name>
</gene>
<dbReference type="Proteomes" id="UP000036932">
    <property type="component" value="Unassembled WGS sequence"/>
</dbReference>
<comment type="caution">
    <text evidence="1">The sequence shown here is derived from an EMBL/GenBank/DDBJ whole genome shotgun (WGS) entry which is preliminary data.</text>
</comment>
<reference evidence="2" key="1">
    <citation type="submission" date="2015-08" db="EMBL/GenBank/DDBJ databases">
        <title>Genome sequencing project for genomic taxonomy and phylogenomics of Bacillus-like bacteria.</title>
        <authorList>
            <person name="Liu B."/>
            <person name="Wang J."/>
            <person name="Zhu Y."/>
            <person name="Liu G."/>
            <person name="Chen Q."/>
            <person name="Chen Z."/>
            <person name="Lan J."/>
            <person name="Che J."/>
            <person name="Ge C."/>
            <person name="Shi H."/>
            <person name="Pan Z."/>
            <person name="Liu X."/>
        </authorList>
    </citation>
    <scope>NUCLEOTIDE SEQUENCE [LARGE SCALE GENOMIC DNA]</scope>
    <source>
        <strain evidence="2">FJAT-22460</strain>
    </source>
</reference>
<protein>
    <submittedName>
        <fullName evidence="1">Uncharacterized protein</fullName>
    </submittedName>
</protein>
<accession>A0A0M1P278</accession>
<dbReference type="PATRIC" id="fig|1705565.3.peg.2805"/>
<dbReference type="EMBL" id="LIUT01000001">
    <property type="protein sequence ID" value="KOR88497.1"/>
    <property type="molecule type" value="Genomic_DNA"/>
</dbReference>
<sequence length="111" mass="12608">MSNYPTNLSSAARRIRRISDPSYPLCREDIIWVLHYVQKKVASKDPNLLDLSKPRLLRNFSSYCEAALLLHSSGNHFHAKNDDVRTCLLNAMYGLPELADALSPIQDHTID</sequence>
<dbReference type="AlphaFoldDB" id="A0A0M1P278"/>
<organism evidence="1 2">
    <name type="scientific">Paenibacillus solani</name>
    <dbReference type="NCBI Taxonomy" id="1705565"/>
    <lineage>
        <taxon>Bacteria</taxon>
        <taxon>Bacillati</taxon>
        <taxon>Bacillota</taxon>
        <taxon>Bacilli</taxon>
        <taxon>Bacillales</taxon>
        <taxon>Paenibacillaceae</taxon>
        <taxon>Paenibacillus</taxon>
    </lineage>
</organism>
<name>A0A0M1P278_9BACL</name>
<dbReference type="RefSeq" id="WP_054401497.1">
    <property type="nucleotide sequence ID" value="NZ_LIUT01000001.1"/>
</dbReference>
<keyword evidence="2" id="KW-1185">Reference proteome</keyword>